<sequence length="142" mass="16557">MKKDMENCNFCKIINKEKKANIVYENDLVCCFLSEEPINEGHMLIVPKKHCLDLDQIDDEIAIEIMKISKIMVRVLKDTYKLDGYSIMQNGGTFNNAGHYHMHLFPRYKGDGFSWSYGEENSNTLEIVSNKIQQQLKEYIVK</sequence>
<keyword evidence="6" id="KW-1185">Reference proteome</keyword>
<evidence type="ECO:0000313" key="5">
    <source>
        <dbReference type="EMBL" id="OOO65059.1"/>
    </source>
</evidence>
<dbReference type="InterPro" id="IPR001310">
    <property type="entry name" value="Histidine_triad_HIT"/>
</dbReference>
<proteinExistence type="predicted"/>
<evidence type="ECO:0000256" key="1">
    <source>
        <dbReference type="PIRSR" id="PIRSR601310-1"/>
    </source>
</evidence>
<dbReference type="PRINTS" id="PR00332">
    <property type="entry name" value="HISTRIAD"/>
</dbReference>
<accession>A0A1S9I434</accession>
<dbReference type="Pfam" id="PF01230">
    <property type="entry name" value="HIT"/>
    <property type="match status" value="1"/>
</dbReference>
<reference evidence="4 6" key="2">
    <citation type="submission" date="2016-12" db="EMBL/GenBank/DDBJ databases">
        <title>Clostridium tepidum sp. nov., a close relative of Clostridium sporogenes and Clostridium botulinum Group I.</title>
        <authorList>
            <person name="Dobritsa A.P."/>
            <person name="Kutumbaka K."/>
            <person name="Werner K."/>
            <person name="Samadpour M."/>
        </authorList>
    </citation>
    <scope>NUCLEOTIDE SEQUENCE [LARGE SCALE GENOMIC DNA]</scope>
    <source>
        <strain evidence="4 6">PE</strain>
    </source>
</reference>
<dbReference type="EMBL" id="MRAE01000021">
    <property type="protein sequence ID" value="OOO65059.1"/>
    <property type="molecule type" value="Genomic_DNA"/>
</dbReference>
<dbReference type="SUPFAM" id="SSF54197">
    <property type="entry name" value="HIT-like"/>
    <property type="match status" value="1"/>
</dbReference>
<feature type="domain" description="HIT" evidence="3">
    <location>
        <begin position="9"/>
        <end position="114"/>
    </location>
</feature>
<dbReference type="PROSITE" id="PS51084">
    <property type="entry name" value="HIT_2"/>
    <property type="match status" value="1"/>
</dbReference>
<dbReference type="OrthoDB" id="9784774at2"/>
<dbReference type="PANTHER" id="PTHR46648">
    <property type="entry name" value="HIT FAMILY PROTEIN 1"/>
    <property type="match status" value="1"/>
</dbReference>
<comment type="caution">
    <text evidence="5">The sequence shown here is derived from an EMBL/GenBank/DDBJ whole genome shotgun (WGS) entry which is preliminary data.</text>
</comment>
<protein>
    <submittedName>
        <fullName evidence="5">HIT family protein</fullName>
    </submittedName>
</protein>
<name>A0A1S9I434_9CLOT</name>
<dbReference type="InterPro" id="IPR011146">
    <property type="entry name" value="HIT-like"/>
</dbReference>
<dbReference type="GO" id="GO:0003824">
    <property type="term" value="F:catalytic activity"/>
    <property type="evidence" value="ECO:0007669"/>
    <property type="project" value="InterPro"/>
</dbReference>
<dbReference type="STRING" id="1962263.BS637_04855"/>
<dbReference type="EMBL" id="MRAD01000004">
    <property type="protein sequence ID" value="OOO62621.1"/>
    <property type="molecule type" value="Genomic_DNA"/>
</dbReference>
<dbReference type="InterPro" id="IPR036265">
    <property type="entry name" value="HIT-like_sf"/>
</dbReference>
<dbReference type="AlphaFoldDB" id="A0A1S9I434"/>
<dbReference type="Gene3D" id="3.30.428.10">
    <property type="entry name" value="HIT-like"/>
    <property type="match status" value="1"/>
</dbReference>
<dbReference type="Proteomes" id="UP000190206">
    <property type="component" value="Unassembled WGS sequence"/>
</dbReference>
<dbReference type="RefSeq" id="WP_078023649.1">
    <property type="nucleotide sequence ID" value="NZ_JADPGM010000004.1"/>
</dbReference>
<evidence type="ECO:0000313" key="6">
    <source>
        <dbReference type="Proteomes" id="UP000190206"/>
    </source>
</evidence>
<evidence type="ECO:0000256" key="2">
    <source>
        <dbReference type="PROSITE-ProRule" id="PRU00464"/>
    </source>
</evidence>
<dbReference type="PANTHER" id="PTHR46648:SF1">
    <property type="entry name" value="ADENOSINE 5'-MONOPHOSPHORAMIDASE HNT1"/>
    <property type="match status" value="1"/>
</dbReference>
<evidence type="ECO:0000313" key="7">
    <source>
        <dbReference type="Proteomes" id="UP000190256"/>
    </source>
</evidence>
<dbReference type="GO" id="GO:0009117">
    <property type="term" value="P:nucleotide metabolic process"/>
    <property type="evidence" value="ECO:0007669"/>
    <property type="project" value="TreeGrafter"/>
</dbReference>
<feature type="short sequence motif" description="Histidine triad motif" evidence="2">
    <location>
        <begin position="99"/>
        <end position="103"/>
    </location>
</feature>
<dbReference type="Proteomes" id="UP000190256">
    <property type="component" value="Unassembled WGS sequence"/>
</dbReference>
<feature type="active site" description="Tele-AMP-histidine intermediate" evidence="1">
    <location>
        <position position="103"/>
    </location>
</feature>
<evidence type="ECO:0000259" key="3">
    <source>
        <dbReference type="PROSITE" id="PS51084"/>
    </source>
</evidence>
<evidence type="ECO:0000313" key="4">
    <source>
        <dbReference type="EMBL" id="OOO62621.1"/>
    </source>
</evidence>
<gene>
    <name evidence="4" type="ORF">BS637_04855</name>
    <name evidence="5" type="ORF">BS638_09105</name>
</gene>
<reference evidence="5 7" key="1">
    <citation type="submission" date="2016-12" db="EMBL/GenBank/DDBJ databases">
        <title>Clostridium tepidum sp. nov., a close relative of Clostridium sporogenes and Clostridium botulinum Group I.</title>
        <authorList>
            <person name="Dobritsa A.P."/>
            <person name="Kutumbaka K.K."/>
            <person name="Werner K."/>
            <person name="Wiedmann M."/>
            <person name="Asmus A."/>
            <person name="Samadpour M."/>
        </authorList>
    </citation>
    <scope>NUCLEOTIDE SEQUENCE [LARGE SCALE GENOMIC DNA]</scope>
    <source>
        <strain evidence="5 7">IEH 97212</strain>
    </source>
</reference>
<organism evidence="5 7">
    <name type="scientific">Clostridium tepidum</name>
    <dbReference type="NCBI Taxonomy" id="1962263"/>
    <lineage>
        <taxon>Bacteria</taxon>
        <taxon>Bacillati</taxon>
        <taxon>Bacillota</taxon>
        <taxon>Clostridia</taxon>
        <taxon>Eubacteriales</taxon>
        <taxon>Clostridiaceae</taxon>
        <taxon>Clostridium</taxon>
    </lineage>
</organism>